<proteinExistence type="predicted"/>
<reference evidence="1" key="1">
    <citation type="submission" date="2020-02" db="EMBL/GenBank/DDBJ databases">
        <authorList>
            <person name="Meier V. D."/>
        </authorList>
    </citation>
    <scope>NUCLEOTIDE SEQUENCE</scope>
    <source>
        <strain evidence="1">AVDCRST_MAG89</strain>
    </source>
</reference>
<evidence type="ECO:0000313" key="1">
    <source>
        <dbReference type="EMBL" id="CAA9310788.1"/>
    </source>
</evidence>
<dbReference type="AlphaFoldDB" id="A0A6J4KPV6"/>
<protein>
    <submittedName>
        <fullName evidence="1">Magnesium and cobalt efflux protein CorC</fullName>
    </submittedName>
</protein>
<feature type="non-terminal residue" evidence="1">
    <location>
        <position position="1"/>
    </location>
</feature>
<gene>
    <name evidence="1" type="ORF">AVDCRST_MAG89-1098</name>
</gene>
<dbReference type="SUPFAM" id="SSF56176">
    <property type="entry name" value="FAD-binding/transporter-associated domain-like"/>
    <property type="match status" value="1"/>
</dbReference>
<accession>A0A6J4KPV6</accession>
<organism evidence="1">
    <name type="scientific">uncultured Gemmatimonadota bacterium</name>
    <dbReference type="NCBI Taxonomy" id="203437"/>
    <lineage>
        <taxon>Bacteria</taxon>
        <taxon>Pseudomonadati</taxon>
        <taxon>Gemmatimonadota</taxon>
        <taxon>environmental samples</taxon>
    </lineage>
</organism>
<dbReference type="GO" id="GO:0050660">
    <property type="term" value="F:flavin adenine dinucleotide binding"/>
    <property type="evidence" value="ECO:0007669"/>
    <property type="project" value="InterPro"/>
</dbReference>
<sequence>GHRVEVVDMDGNRIDKVLVVPPPRARQENASADG</sequence>
<dbReference type="InterPro" id="IPR036318">
    <property type="entry name" value="FAD-bd_PCMH-like_sf"/>
</dbReference>
<name>A0A6J4KPV6_9BACT</name>
<dbReference type="EMBL" id="CADCTV010000242">
    <property type="protein sequence ID" value="CAA9310788.1"/>
    <property type="molecule type" value="Genomic_DNA"/>
</dbReference>